<protein>
    <submittedName>
        <fullName evidence="3">Uncharacterized protein</fullName>
    </submittedName>
</protein>
<name>A0A1V0S9U6_9VIRU</name>
<accession>A0A1V0S9U6</accession>
<keyword evidence="1" id="KW-0175">Coiled coil</keyword>
<proteinExistence type="predicted"/>
<keyword evidence="2" id="KW-1133">Transmembrane helix</keyword>
<keyword evidence="2" id="KW-0812">Transmembrane</keyword>
<feature type="transmembrane region" description="Helical" evidence="2">
    <location>
        <begin position="142"/>
        <end position="168"/>
    </location>
</feature>
<gene>
    <name evidence="3" type="ORF">Catovirus_1_519</name>
</gene>
<organism evidence="3">
    <name type="scientific">Catovirus CTV1</name>
    <dbReference type="NCBI Taxonomy" id="1977631"/>
    <lineage>
        <taxon>Viruses</taxon>
        <taxon>Varidnaviria</taxon>
        <taxon>Bamfordvirae</taxon>
        <taxon>Nucleocytoviricota</taxon>
        <taxon>Megaviricetes</taxon>
        <taxon>Imitervirales</taxon>
        <taxon>Mimiviridae</taxon>
        <taxon>Klosneuvirinae</taxon>
        <taxon>Catovirus</taxon>
    </lineage>
</organism>
<evidence type="ECO:0000256" key="2">
    <source>
        <dbReference type="SAM" id="Phobius"/>
    </source>
</evidence>
<sequence>MVLSKKLNKMIVLRSRDCVIYANDKIAEHSEVIKKWLSTEMKNKDEQFVLDYSGNTVNALLDYLNGTSVDIEQIQHICDFLMIKINNELIVENYCTEEIKKLEKQCATLEEQKENLKKQIIVMDKIEKCIVHYYKKYNICDLLGVFIFFFIVMNILVVSASIGIKLLIKLPLYIYNF</sequence>
<evidence type="ECO:0000313" key="3">
    <source>
        <dbReference type="EMBL" id="ARF08469.1"/>
    </source>
</evidence>
<evidence type="ECO:0000256" key="1">
    <source>
        <dbReference type="SAM" id="Coils"/>
    </source>
</evidence>
<reference evidence="3" key="1">
    <citation type="journal article" date="2017" name="Science">
        <title>Giant viruses with an expanded complement of translation system components.</title>
        <authorList>
            <person name="Schulz F."/>
            <person name="Yutin N."/>
            <person name="Ivanova N.N."/>
            <person name="Ortega D.R."/>
            <person name="Lee T.K."/>
            <person name="Vierheilig J."/>
            <person name="Daims H."/>
            <person name="Horn M."/>
            <person name="Wagner M."/>
            <person name="Jensen G.J."/>
            <person name="Kyrpides N.C."/>
            <person name="Koonin E.V."/>
            <person name="Woyke T."/>
        </authorList>
    </citation>
    <scope>NUCLEOTIDE SEQUENCE</scope>
    <source>
        <strain evidence="3">CTV1</strain>
    </source>
</reference>
<feature type="coiled-coil region" evidence="1">
    <location>
        <begin position="92"/>
        <end position="126"/>
    </location>
</feature>
<keyword evidence="2" id="KW-0472">Membrane</keyword>
<dbReference type="EMBL" id="KY684083">
    <property type="protein sequence ID" value="ARF08469.1"/>
    <property type="molecule type" value="Genomic_DNA"/>
</dbReference>